<keyword evidence="9" id="KW-0807">Transducer</keyword>
<dbReference type="GO" id="GO:0030425">
    <property type="term" value="C:dendrite"/>
    <property type="evidence" value="ECO:0007669"/>
    <property type="project" value="TreeGrafter"/>
</dbReference>
<dbReference type="Pfam" id="PF00001">
    <property type="entry name" value="7tm_1"/>
    <property type="match status" value="2"/>
</dbReference>
<evidence type="ECO:0000256" key="2">
    <source>
        <dbReference type="ARBA" id="ARBA00010663"/>
    </source>
</evidence>
<evidence type="ECO:0000256" key="10">
    <source>
        <dbReference type="SAM" id="MobiDB-lite"/>
    </source>
</evidence>
<feature type="region of interest" description="Disordered" evidence="10">
    <location>
        <begin position="201"/>
        <end position="223"/>
    </location>
</feature>
<proteinExistence type="inferred from homology"/>
<comment type="similarity">
    <text evidence="2">Belongs to the G-protein coupled receptor 1 family.</text>
</comment>
<feature type="non-terminal residue" evidence="13">
    <location>
        <position position="478"/>
    </location>
</feature>
<dbReference type="PROSITE" id="PS50262">
    <property type="entry name" value="G_PROTEIN_RECEP_F1_2"/>
    <property type="match status" value="2"/>
</dbReference>
<dbReference type="InterPro" id="IPR000276">
    <property type="entry name" value="GPCR_Rhodpsn"/>
</dbReference>
<name>A0A8J5MZ01_HOMAM</name>
<dbReference type="PRINTS" id="PR00237">
    <property type="entry name" value="GPCRRHODOPSN"/>
</dbReference>
<keyword evidence="8 13" id="KW-0675">Receptor</keyword>
<feature type="compositionally biased region" description="Polar residues" evidence="10">
    <location>
        <begin position="201"/>
        <end position="219"/>
    </location>
</feature>
<feature type="non-terminal residue" evidence="13">
    <location>
        <position position="1"/>
    </location>
</feature>
<feature type="transmembrane region" description="Helical" evidence="11">
    <location>
        <begin position="369"/>
        <end position="391"/>
    </location>
</feature>
<feature type="transmembrane region" description="Helical" evidence="11">
    <location>
        <begin position="59"/>
        <end position="79"/>
    </location>
</feature>
<dbReference type="PANTHER" id="PTHR24247:SF265">
    <property type="entry name" value="MUSCARINIC ACETYLCHOLINE RECEPTOR DM1"/>
    <property type="match status" value="1"/>
</dbReference>
<keyword evidence="5 11" id="KW-1133">Transmembrane helix</keyword>
<keyword evidence="7 11" id="KW-0472">Membrane</keyword>
<dbReference type="GO" id="GO:0005886">
    <property type="term" value="C:plasma membrane"/>
    <property type="evidence" value="ECO:0007669"/>
    <property type="project" value="UniProtKB-SubCell"/>
</dbReference>
<evidence type="ECO:0000256" key="1">
    <source>
        <dbReference type="ARBA" id="ARBA00004651"/>
    </source>
</evidence>
<dbReference type="PANTHER" id="PTHR24247">
    <property type="entry name" value="5-HYDROXYTRYPTAMINE RECEPTOR"/>
    <property type="match status" value="1"/>
</dbReference>
<feature type="transmembrane region" description="Helical" evidence="11">
    <location>
        <begin position="323"/>
        <end position="343"/>
    </location>
</feature>
<evidence type="ECO:0000256" key="7">
    <source>
        <dbReference type="ARBA" id="ARBA00023136"/>
    </source>
</evidence>
<dbReference type="GO" id="GO:0016907">
    <property type="term" value="F:G protein-coupled acetylcholine receptor activity"/>
    <property type="evidence" value="ECO:0007669"/>
    <property type="project" value="InterPro"/>
</dbReference>
<dbReference type="EMBL" id="JAHLQT010016150">
    <property type="protein sequence ID" value="KAG7169520.1"/>
    <property type="molecule type" value="Genomic_DNA"/>
</dbReference>
<evidence type="ECO:0000256" key="11">
    <source>
        <dbReference type="SAM" id="Phobius"/>
    </source>
</evidence>
<evidence type="ECO:0000256" key="4">
    <source>
        <dbReference type="ARBA" id="ARBA00022692"/>
    </source>
</evidence>
<keyword evidence="4 11" id="KW-0812">Transmembrane</keyword>
<dbReference type="GO" id="GO:0007197">
    <property type="term" value="P:adenylate cyclase-inhibiting G protein-coupled acetylcholine receptor signaling pathway"/>
    <property type="evidence" value="ECO:0007669"/>
    <property type="project" value="TreeGrafter"/>
</dbReference>
<dbReference type="PRINTS" id="PR00243">
    <property type="entry name" value="MUSCARINICR"/>
</dbReference>
<keyword evidence="14" id="KW-1185">Reference proteome</keyword>
<dbReference type="GO" id="GO:0004993">
    <property type="term" value="F:G protein-coupled serotonin receptor activity"/>
    <property type="evidence" value="ECO:0007669"/>
    <property type="project" value="TreeGrafter"/>
</dbReference>
<organism evidence="13 14">
    <name type="scientific">Homarus americanus</name>
    <name type="common">American lobster</name>
    <dbReference type="NCBI Taxonomy" id="6706"/>
    <lineage>
        <taxon>Eukaryota</taxon>
        <taxon>Metazoa</taxon>
        <taxon>Ecdysozoa</taxon>
        <taxon>Arthropoda</taxon>
        <taxon>Crustacea</taxon>
        <taxon>Multicrustacea</taxon>
        <taxon>Malacostraca</taxon>
        <taxon>Eumalacostraca</taxon>
        <taxon>Eucarida</taxon>
        <taxon>Decapoda</taxon>
        <taxon>Pleocyemata</taxon>
        <taxon>Astacidea</taxon>
        <taxon>Nephropoidea</taxon>
        <taxon>Nephropidae</taxon>
        <taxon>Homarus</taxon>
    </lineage>
</organism>
<reference evidence="13" key="1">
    <citation type="journal article" date="2021" name="Sci. Adv.">
        <title>The American lobster genome reveals insights on longevity, neural, and immune adaptations.</title>
        <authorList>
            <person name="Polinski J.M."/>
            <person name="Zimin A.V."/>
            <person name="Clark K.F."/>
            <person name="Kohn A.B."/>
            <person name="Sadowski N."/>
            <person name="Timp W."/>
            <person name="Ptitsyn A."/>
            <person name="Khanna P."/>
            <person name="Romanova D.Y."/>
            <person name="Williams P."/>
            <person name="Greenwood S.J."/>
            <person name="Moroz L.L."/>
            <person name="Walt D.R."/>
            <person name="Bodnar A.G."/>
        </authorList>
    </citation>
    <scope>NUCLEOTIDE SEQUENCE</scope>
    <source>
        <strain evidence="13">GMGI-L3</strain>
    </source>
</reference>
<keyword evidence="3" id="KW-1003">Cell membrane</keyword>
<comment type="caution">
    <text evidence="13">The sequence shown here is derived from an EMBL/GenBank/DDBJ whole genome shotgun (WGS) entry which is preliminary data.</text>
</comment>
<comment type="subcellular location">
    <subcellularLocation>
        <location evidence="1">Cell membrane</location>
        <topology evidence="1">Multi-pass membrane protein</topology>
    </subcellularLocation>
</comment>
<protein>
    <submittedName>
        <fullName evidence="13">Muscarinic acetylcholine receptor DM1-like 2</fullName>
    </submittedName>
</protein>
<dbReference type="AlphaFoldDB" id="A0A8J5MZ01"/>
<feature type="transmembrane region" description="Helical" evidence="11">
    <location>
        <begin position="85"/>
        <end position="105"/>
    </location>
</feature>
<gene>
    <name evidence="13" type="primary">mAChR-A-L2</name>
    <name evidence="13" type="ORF">Hamer_G027942</name>
</gene>
<dbReference type="InterPro" id="IPR000995">
    <property type="entry name" value="Musac_Ach_rcpt"/>
</dbReference>
<accession>A0A8J5MZ01</accession>
<dbReference type="GO" id="GO:0045202">
    <property type="term" value="C:synapse"/>
    <property type="evidence" value="ECO:0007669"/>
    <property type="project" value="TreeGrafter"/>
</dbReference>
<dbReference type="Proteomes" id="UP000747542">
    <property type="component" value="Unassembled WGS sequence"/>
</dbReference>
<evidence type="ECO:0000256" key="8">
    <source>
        <dbReference type="ARBA" id="ARBA00023170"/>
    </source>
</evidence>
<feature type="transmembrane region" description="Helical" evidence="11">
    <location>
        <begin position="22"/>
        <end position="47"/>
    </location>
</feature>
<dbReference type="GO" id="GO:0007187">
    <property type="term" value="P:G protein-coupled receptor signaling pathway, coupled to cyclic nucleotide second messenger"/>
    <property type="evidence" value="ECO:0007669"/>
    <property type="project" value="TreeGrafter"/>
</dbReference>
<evidence type="ECO:0000256" key="3">
    <source>
        <dbReference type="ARBA" id="ARBA00022475"/>
    </source>
</evidence>
<dbReference type="Gene3D" id="1.20.1070.10">
    <property type="entry name" value="Rhodopsin 7-helix transmembrane proteins"/>
    <property type="match status" value="2"/>
</dbReference>
<evidence type="ECO:0000313" key="13">
    <source>
        <dbReference type="EMBL" id="KAG7169520.1"/>
    </source>
</evidence>
<sequence length="478" mass="53046">TIPDFHHHHNVLHHRSLVFPQVILIAVVAGFLSIATLLGNLMVMISFKIDKQLQTISNYFLFSLAVADITIGVVSMPLFTLYTLMGYWPLGSFVCDTWLALDYLASNASRDSHYWSLLSVTHTTGPSLSVTHTTGPSLSVTLTHYWSRPQRDSHYWSPPQRDSHYWSLPQRDSHYWSLLSRDSHTTGPALSVTHTIGPSFSVTPTTGPSLSVTPTTGPSLSRDPHYRSLPHVPTLLSVTHTPSARLSLPQRDLKLPQRDSHSFSVTLTTGPSLSVTHTPQRDSHSFSVTLTTGPSSAVTLTTGPSLSVTRPLTYRVKRTPRRAAFMIGSAWIAPLILWPPWIYSWPYIEGYRSVPTSECYIQFIETNEYVTFGTAIAAFYLPVTVMCGLYWRIWRRRRTTEGPHQPAGGKKGPDYIAVCCLTCVDSGVLPHLCRLRCVASPVDSGVLPHLCELGCCLTCVDADVLPHLCRLRCDASPV</sequence>
<evidence type="ECO:0000313" key="14">
    <source>
        <dbReference type="Proteomes" id="UP000747542"/>
    </source>
</evidence>
<evidence type="ECO:0000256" key="5">
    <source>
        <dbReference type="ARBA" id="ARBA00022989"/>
    </source>
</evidence>
<dbReference type="InterPro" id="IPR017452">
    <property type="entry name" value="GPCR_Rhodpsn_7TM"/>
</dbReference>
<evidence type="ECO:0000259" key="12">
    <source>
        <dbReference type="PROSITE" id="PS50262"/>
    </source>
</evidence>
<evidence type="ECO:0000256" key="6">
    <source>
        <dbReference type="ARBA" id="ARBA00023040"/>
    </source>
</evidence>
<feature type="domain" description="G-protein coupled receptors family 1 profile" evidence="12">
    <location>
        <begin position="306"/>
        <end position="393"/>
    </location>
</feature>
<evidence type="ECO:0000256" key="9">
    <source>
        <dbReference type="ARBA" id="ARBA00023224"/>
    </source>
</evidence>
<feature type="domain" description="G-protein coupled receptors family 1 profile" evidence="12">
    <location>
        <begin position="39"/>
        <end position="109"/>
    </location>
</feature>
<dbReference type="SUPFAM" id="SSF81321">
    <property type="entry name" value="Family A G protein-coupled receptor-like"/>
    <property type="match status" value="2"/>
</dbReference>
<keyword evidence="6" id="KW-0297">G-protein coupled receptor</keyword>